<feature type="transmembrane region" description="Helical" evidence="1">
    <location>
        <begin position="757"/>
        <end position="781"/>
    </location>
</feature>
<dbReference type="AlphaFoldDB" id="A0A6B2KXJ2"/>
<keyword evidence="1" id="KW-1133">Transmembrane helix</keyword>
<feature type="domain" description="Glycosyl transferase 48" evidence="2">
    <location>
        <begin position="503"/>
        <end position="673"/>
    </location>
</feature>
<feature type="transmembrane region" description="Helical" evidence="1">
    <location>
        <begin position="472"/>
        <end position="490"/>
    </location>
</feature>
<proteinExistence type="predicted"/>
<reference evidence="3" key="1">
    <citation type="journal article" date="2020" name="J. Eukaryot. Microbiol.">
        <title>De novo Sequencing, Assembly and Annotation of the Transcriptome for the Free-Living Testate Amoeba Arcella intermedia.</title>
        <authorList>
            <person name="Ribeiro G.M."/>
            <person name="Porfirio-Sousa A.L."/>
            <person name="Maurer-Alcala X.X."/>
            <person name="Katz L.A."/>
            <person name="Lahr D.J.G."/>
        </authorList>
    </citation>
    <scope>NUCLEOTIDE SEQUENCE</scope>
</reference>
<evidence type="ECO:0000259" key="2">
    <source>
        <dbReference type="Pfam" id="PF02364"/>
    </source>
</evidence>
<dbReference type="PANTHER" id="PTHR12741">
    <property type="entry name" value="LYST-INTERACTING PROTEIN LIP5 DOPAMINE RESPONSIVE PROTEIN DRG-1"/>
    <property type="match status" value="1"/>
</dbReference>
<dbReference type="EMBL" id="GIBP01000392">
    <property type="protein sequence ID" value="NDV29361.1"/>
    <property type="molecule type" value="Transcribed_RNA"/>
</dbReference>
<feature type="transmembrane region" description="Helical" evidence="1">
    <location>
        <begin position="613"/>
        <end position="633"/>
    </location>
</feature>
<dbReference type="GO" id="GO:0006075">
    <property type="term" value="P:(1-&gt;3)-beta-D-glucan biosynthetic process"/>
    <property type="evidence" value="ECO:0007669"/>
    <property type="project" value="InterPro"/>
</dbReference>
<accession>A0A6B2KXJ2</accession>
<feature type="transmembrane region" description="Helical" evidence="1">
    <location>
        <begin position="793"/>
        <end position="818"/>
    </location>
</feature>
<feature type="transmembrane region" description="Helical" evidence="1">
    <location>
        <begin position="838"/>
        <end position="855"/>
    </location>
</feature>
<dbReference type="Pfam" id="PF02364">
    <property type="entry name" value="Glucan_synthase"/>
    <property type="match status" value="2"/>
</dbReference>
<feature type="transmembrane region" description="Helical" evidence="1">
    <location>
        <begin position="695"/>
        <end position="720"/>
    </location>
</feature>
<feature type="transmembrane region" description="Helical" evidence="1">
    <location>
        <begin position="726"/>
        <end position="750"/>
    </location>
</feature>
<organism evidence="3">
    <name type="scientific">Arcella intermedia</name>
    <dbReference type="NCBI Taxonomy" id="1963864"/>
    <lineage>
        <taxon>Eukaryota</taxon>
        <taxon>Amoebozoa</taxon>
        <taxon>Tubulinea</taxon>
        <taxon>Elardia</taxon>
        <taxon>Arcellinida</taxon>
        <taxon>Sphaerothecina</taxon>
        <taxon>Arcellidae</taxon>
        <taxon>Arcella</taxon>
    </lineage>
</organism>
<feature type="transmembrane region" description="Helical" evidence="1">
    <location>
        <begin position="580"/>
        <end position="601"/>
    </location>
</feature>
<dbReference type="PANTHER" id="PTHR12741:SF48">
    <property type="entry name" value="1,3-BETA-GLUCAN SYNTHASE COMPONENT FKS1-RELATED"/>
    <property type="match status" value="1"/>
</dbReference>
<evidence type="ECO:0000256" key="1">
    <source>
        <dbReference type="SAM" id="Phobius"/>
    </source>
</evidence>
<feature type="domain" description="Glycosyl transferase 48" evidence="2">
    <location>
        <begin position="10"/>
        <end position="484"/>
    </location>
</feature>
<sequence>MSTQPLRRDKFQDIPKSTILIPVYEEKLEFAWRDNPRAPYAPLDEARHLIAKYPVHWLNLQERIAEEGKRKIFYPDASKRPPRVAPLVKSKMIFSSIEEYRNYHIANWLSMHDQLVYRTVKGAASYFKSLTFLAQLELERELQSTEKRKDLAKRKAQEKIEIVLCFQTYQGNYFEVSPIIHKWLKKWPFLKVCYDYKRDTNLKTEMINNIPPLYDYATVCLTWEAEPNGKETLVHRIIPRENPLLLVNTAGERIQGKAMNQLNGLMFLTGQFLQVLDANQGGHATEYLKFPALLENFKVNKVTGIPRRRIIGAREFIFTAALGRVANYHAYQEWSFGTLVLRVYSDLGIRLHYGHPDVFHAPWARGHSGLSKINPNINTSEDVFAGFETMLSKERTKHLEHIQFEKGRETGLQNMTGFDMKISAGNACLLRSRDMYHLTERLPLVKRFLFFYGIAGHFLTNTMMVISMYWYIWALFFFSLAGVSLQAIGGTIFATEWLLHAGFTTVIPLFAELLVERGPTLGFLEALLFVPISTIVYLFQMQSKHAGFVHGMVTGTSAHINTGRGLQIYRRSSHVLFTTYAHTHLYPMFEIITITVCYWSIAKELNGGSLPMIMIYVFCFCVLSAPQLFNPTLKGSTLPEVLRDIIQFVSWIGKPSSLNSIKDWENNMKEITEADAEFIRYSAQKDKESLPTGKIGIAFVLAHFFFSFGFWLAIAIFLLYPTMQYWLVFFLEGWFYYILFYAIFSCLPFISKSWSAYITPVSLLLLLAWGIGFVVVLVVFSSNRRVPWTEVGISFFIFIKLLAAFRTCILNFVIVAAFHKFPSKIEEKLKDKQQRNAFIMYFIVFTNHIFLTSSLRSTMALLWGFYSFIIGLLMRPLWGNLFLFGRFTGLAPIEVVGSDGARMVLDPEKIEETILKPLQQWKLTNK</sequence>
<keyword evidence="1" id="KW-0472">Membrane</keyword>
<dbReference type="GO" id="GO:0003843">
    <property type="term" value="F:1,3-beta-D-glucan synthase activity"/>
    <property type="evidence" value="ECO:0007669"/>
    <property type="project" value="InterPro"/>
</dbReference>
<feature type="transmembrane region" description="Helical" evidence="1">
    <location>
        <begin position="861"/>
        <end position="878"/>
    </location>
</feature>
<protein>
    <recommendedName>
        <fullName evidence="2">Glycosyl transferase 48 domain-containing protein</fullName>
    </recommendedName>
</protein>
<name>A0A6B2KXJ2_9EUKA</name>
<keyword evidence="1" id="KW-0812">Transmembrane</keyword>
<evidence type="ECO:0000313" key="3">
    <source>
        <dbReference type="EMBL" id="NDV29361.1"/>
    </source>
</evidence>
<feature type="transmembrane region" description="Helical" evidence="1">
    <location>
        <begin position="521"/>
        <end position="539"/>
    </location>
</feature>
<feature type="transmembrane region" description="Helical" evidence="1">
    <location>
        <begin position="448"/>
        <end position="466"/>
    </location>
</feature>
<dbReference type="GO" id="GO:0000148">
    <property type="term" value="C:1,3-beta-D-glucan synthase complex"/>
    <property type="evidence" value="ECO:0007669"/>
    <property type="project" value="InterPro"/>
</dbReference>
<dbReference type="InterPro" id="IPR003440">
    <property type="entry name" value="Glyco_trans_48_dom"/>
</dbReference>
<dbReference type="GO" id="GO:0005886">
    <property type="term" value="C:plasma membrane"/>
    <property type="evidence" value="ECO:0007669"/>
    <property type="project" value="TreeGrafter"/>
</dbReference>